<sequence length="453" mass="48312">MALRVTRSSKALAITAAAGLALMLTACGSNDDDSSSSASSTDCAAYKTYGDLKGKTVSVYTSIVAPEDQQQIDSYKPFEECTGATIKYEGSKEFEAQLPVRVKGGNAPDIAIVPQPGLLKTLVATGKVKKAPDATAANADKWFGPDWKGYGTVDGTFYAAPLGANVKSYVWYSPSAFKDKGYEVPQTFADLMTLTQKITDDNGKGSAWCAGIGSGDATGWPATDWLEDMLLRTGGVDVYDQWVNHEIPFNDPKVADALAKVGGILKNPNFVNGGDVKSIATTTFQDAGQPILDGSCWMHRQASFYAANWPEGTKVGPDGDVWAFYFPAVDPAQGKPVLGGGEFITAFADRPEVQAFQTYLSSDTWANNKAKATPAGGWVSANKGLDVNNLVSPLDKLSAQILQDPKAKFRFDGSDQMPGAVGAGTFWKGMTDWITGKSDADTLNYIENSWPKS</sequence>
<proteinExistence type="inferred from homology"/>
<dbReference type="PANTHER" id="PTHR43649:SF29">
    <property type="entry name" value="OSMOPROTECTIVE COMPOUNDS-BINDING PROTEIN GGTB"/>
    <property type="match status" value="1"/>
</dbReference>
<feature type="chain" id="PRO_5045417961" evidence="3">
    <location>
        <begin position="32"/>
        <end position="453"/>
    </location>
</feature>
<evidence type="ECO:0000256" key="3">
    <source>
        <dbReference type="SAM" id="SignalP"/>
    </source>
</evidence>
<dbReference type="InterPro" id="IPR050490">
    <property type="entry name" value="Bact_solute-bd_prot1"/>
</dbReference>
<evidence type="ECO:0000256" key="2">
    <source>
        <dbReference type="ARBA" id="ARBA00022448"/>
    </source>
</evidence>
<dbReference type="SUPFAM" id="SSF53850">
    <property type="entry name" value="Periplasmic binding protein-like II"/>
    <property type="match status" value="1"/>
</dbReference>
<keyword evidence="5" id="KW-1185">Reference proteome</keyword>
<reference evidence="5" key="1">
    <citation type="journal article" date="2019" name="Int. J. Syst. Evol. Microbiol.">
        <title>The Global Catalogue of Microorganisms (GCM) 10K type strain sequencing project: providing services to taxonomists for standard genome sequencing and annotation.</title>
        <authorList>
            <consortium name="The Broad Institute Genomics Platform"/>
            <consortium name="The Broad Institute Genome Sequencing Center for Infectious Disease"/>
            <person name="Wu L."/>
            <person name="Ma J."/>
        </authorList>
    </citation>
    <scope>NUCLEOTIDE SEQUENCE [LARGE SCALE GENOMIC DNA]</scope>
    <source>
        <strain evidence="5">KACC 14249</strain>
    </source>
</reference>
<organism evidence="4 5">
    <name type="scientific">Angustibacter luteus</name>
    <dbReference type="NCBI Taxonomy" id="658456"/>
    <lineage>
        <taxon>Bacteria</taxon>
        <taxon>Bacillati</taxon>
        <taxon>Actinomycetota</taxon>
        <taxon>Actinomycetes</taxon>
        <taxon>Kineosporiales</taxon>
        <taxon>Kineosporiaceae</taxon>
    </lineage>
</organism>
<protein>
    <submittedName>
        <fullName evidence="4">ABC transporter substrate-binding protein</fullName>
    </submittedName>
</protein>
<dbReference type="EMBL" id="JBHSRD010000002">
    <property type="protein sequence ID" value="MFC6005516.1"/>
    <property type="molecule type" value="Genomic_DNA"/>
</dbReference>
<evidence type="ECO:0000313" key="5">
    <source>
        <dbReference type="Proteomes" id="UP001596189"/>
    </source>
</evidence>
<comment type="caution">
    <text evidence="4">The sequence shown here is derived from an EMBL/GenBank/DDBJ whole genome shotgun (WGS) entry which is preliminary data.</text>
</comment>
<dbReference type="PANTHER" id="PTHR43649">
    <property type="entry name" value="ARABINOSE-BINDING PROTEIN-RELATED"/>
    <property type="match status" value="1"/>
</dbReference>
<keyword evidence="3" id="KW-0732">Signal</keyword>
<evidence type="ECO:0000313" key="4">
    <source>
        <dbReference type="EMBL" id="MFC6005516.1"/>
    </source>
</evidence>
<comment type="similarity">
    <text evidence="1">Belongs to the bacterial solute-binding protein 1 family.</text>
</comment>
<accession>A0ABW1J8C3</accession>
<gene>
    <name evidence="4" type="ORF">ACFQDO_00095</name>
</gene>
<dbReference type="Proteomes" id="UP001596189">
    <property type="component" value="Unassembled WGS sequence"/>
</dbReference>
<dbReference type="Gene3D" id="3.40.190.10">
    <property type="entry name" value="Periplasmic binding protein-like II"/>
    <property type="match status" value="2"/>
</dbReference>
<dbReference type="RefSeq" id="WP_345716407.1">
    <property type="nucleotide sequence ID" value="NZ_BAABFP010000005.1"/>
</dbReference>
<dbReference type="PROSITE" id="PS51257">
    <property type="entry name" value="PROKAR_LIPOPROTEIN"/>
    <property type="match status" value="1"/>
</dbReference>
<evidence type="ECO:0000256" key="1">
    <source>
        <dbReference type="ARBA" id="ARBA00008520"/>
    </source>
</evidence>
<feature type="signal peptide" evidence="3">
    <location>
        <begin position="1"/>
        <end position="31"/>
    </location>
</feature>
<name>A0ABW1J8C3_9ACTN</name>
<keyword evidence="2" id="KW-0813">Transport</keyword>